<proteinExistence type="predicted"/>
<evidence type="ECO:0000313" key="3">
    <source>
        <dbReference type="Proteomes" id="UP000324233"/>
    </source>
</evidence>
<dbReference type="RefSeq" id="WP_148598062.1">
    <property type="nucleotide sequence ID" value="NZ_CP042997.1"/>
</dbReference>
<feature type="region of interest" description="Disordered" evidence="1">
    <location>
        <begin position="327"/>
        <end position="348"/>
    </location>
</feature>
<keyword evidence="3" id="KW-1185">Reference proteome</keyword>
<gene>
    <name evidence="2" type="ORF">OJF2_72480</name>
</gene>
<dbReference type="KEGG" id="agv:OJF2_72480"/>
<accession>A0A5B9WDJ3</accession>
<reference evidence="2 3" key="1">
    <citation type="submission" date="2019-08" db="EMBL/GenBank/DDBJ databases">
        <title>Deep-cultivation of Planctomycetes and their phenomic and genomic characterization uncovers novel biology.</title>
        <authorList>
            <person name="Wiegand S."/>
            <person name="Jogler M."/>
            <person name="Boedeker C."/>
            <person name="Pinto D."/>
            <person name="Vollmers J."/>
            <person name="Rivas-Marin E."/>
            <person name="Kohn T."/>
            <person name="Peeters S.H."/>
            <person name="Heuer A."/>
            <person name="Rast P."/>
            <person name="Oberbeckmann S."/>
            <person name="Bunk B."/>
            <person name="Jeske O."/>
            <person name="Meyerdierks A."/>
            <person name="Storesund J.E."/>
            <person name="Kallscheuer N."/>
            <person name="Luecker S."/>
            <person name="Lage O.M."/>
            <person name="Pohl T."/>
            <person name="Merkel B.J."/>
            <person name="Hornburger P."/>
            <person name="Mueller R.-W."/>
            <person name="Bruemmer F."/>
            <person name="Labrenz M."/>
            <person name="Spormann A.M."/>
            <person name="Op den Camp H."/>
            <person name="Overmann J."/>
            <person name="Amann R."/>
            <person name="Jetten M.S.M."/>
            <person name="Mascher T."/>
            <person name="Medema M.H."/>
            <person name="Devos D.P."/>
            <person name="Kaster A.-K."/>
            <person name="Ovreas L."/>
            <person name="Rohde M."/>
            <person name="Galperin M.Y."/>
            <person name="Jogler C."/>
        </authorList>
    </citation>
    <scope>NUCLEOTIDE SEQUENCE [LARGE SCALE GENOMIC DNA]</scope>
    <source>
        <strain evidence="2 3">OJF2</strain>
    </source>
</reference>
<name>A0A5B9WDJ3_9BACT</name>
<dbReference type="Proteomes" id="UP000324233">
    <property type="component" value="Chromosome"/>
</dbReference>
<dbReference type="EMBL" id="CP042997">
    <property type="protein sequence ID" value="QEH38642.1"/>
    <property type="molecule type" value="Genomic_DNA"/>
</dbReference>
<feature type="compositionally biased region" description="Basic and acidic residues" evidence="1">
    <location>
        <begin position="9"/>
        <end position="22"/>
    </location>
</feature>
<protein>
    <submittedName>
        <fullName evidence="2">Uncharacterized protein</fullName>
    </submittedName>
</protein>
<feature type="region of interest" description="Disordered" evidence="1">
    <location>
        <begin position="149"/>
        <end position="206"/>
    </location>
</feature>
<organism evidence="2 3">
    <name type="scientific">Aquisphaera giovannonii</name>
    <dbReference type="NCBI Taxonomy" id="406548"/>
    <lineage>
        <taxon>Bacteria</taxon>
        <taxon>Pseudomonadati</taxon>
        <taxon>Planctomycetota</taxon>
        <taxon>Planctomycetia</taxon>
        <taxon>Isosphaerales</taxon>
        <taxon>Isosphaeraceae</taxon>
        <taxon>Aquisphaera</taxon>
    </lineage>
</organism>
<sequence>MTVDPTETTDGHPDRPAADSREAVASLLEELPAGILEPFILRSAAALDAIRPESADPRTTDGSDLSFPSPMLSGGDDGTASRPPGDLRTMAAGPQQSPPARQSPIEPANSPIEGGWLQPFLAATPEVDLGVPAGALAEGLPEMAATRIDVPGARASQPRFTDAPDWSQGVPASSDGDPSRGQPPLEVPASAPILEPPVHGGSDLDALLTPRSVGAADLLEQFDGAGRSSIDAALRASRGGPSGSGYLRGGDPWRSVGAAYAGEPSSAGLESLWHVPAAAPGPSTSDASEIRASASAWDASAAIDQMTGAASRLLEAASRLEQAAERIATRRPQGYTSAPPAFRGRVDG</sequence>
<feature type="region of interest" description="Disordered" evidence="1">
    <location>
        <begin position="1"/>
        <end position="22"/>
    </location>
</feature>
<evidence type="ECO:0000256" key="1">
    <source>
        <dbReference type="SAM" id="MobiDB-lite"/>
    </source>
</evidence>
<feature type="region of interest" description="Disordered" evidence="1">
    <location>
        <begin position="52"/>
        <end position="119"/>
    </location>
</feature>
<evidence type="ECO:0000313" key="2">
    <source>
        <dbReference type="EMBL" id="QEH38642.1"/>
    </source>
</evidence>
<dbReference type="AlphaFoldDB" id="A0A5B9WDJ3"/>
<feature type="compositionally biased region" description="Basic and acidic residues" evidence="1">
    <location>
        <begin position="52"/>
        <end position="61"/>
    </location>
</feature>